<sequence length="348" mass="37358">MTVSFDPNAPAAADSGIYGLPFAEDEAAVVLVPVPWEVTTSYGGGTSGGPAAILAASRQVDLYDLDVEKPYAPGIFMQDEAEEIVRWNEEGRALAQKIIEVGGVIETDELRAALARVNELGAKLNARVEAETERLVAKGKIVGVVGGDHAVPLGAIEVLARRRPGLGVLHFDAHSDTRGAYEGFTFSHASIMHNVLTRAPGVAKLVQVGIRDVCEEEMAFVASQGERARVFFDRDLARRKMGGETFATVTREIVEALPREVWVSFDVDGLDPRYCPHTGTPVPGGLDFHEAVYVIGEVVRSGRTIVGFDLNEVAPGPDGDEWDANVGARLLYKLIGLTLASQGKAKLR</sequence>
<accession>A0A4U1JBX5</accession>
<evidence type="ECO:0000256" key="2">
    <source>
        <dbReference type="ARBA" id="ARBA00022801"/>
    </source>
</evidence>
<evidence type="ECO:0000313" key="5">
    <source>
        <dbReference type="EMBL" id="TKD07556.1"/>
    </source>
</evidence>
<evidence type="ECO:0000256" key="4">
    <source>
        <dbReference type="PROSITE-ProRule" id="PRU00742"/>
    </source>
</evidence>
<feature type="binding site" evidence="3">
    <location>
        <position position="172"/>
    </location>
    <ligand>
        <name>Mn(2+)</name>
        <dbReference type="ChEBI" id="CHEBI:29035"/>
        <label>1</label>
    </ligand>
</feature>
<proteinExistence type="inferred from homology"/>
<keyword evidence="2" id="KW-0378">Hydrolase</keyword>
<comment type="caution">
    <text evidence="5">The sequence shown here is derived from an EMBL/GenBank/DDBJ whole genome shotgun (WGS) entry which is preliminary data.</text>
</comment>
<evidence type="ECO:0000313" key="6">
    <source>
        <dbReference type="Proteomes" id="UP000309215"/>
    </source>
</evidence>
<feature type="binding site" evidence="3">
    <location>
        <position position="176"/>
    </location>
    <ligand>
        <name>Mn(2+)</name>
        <dbReference type="ChEBI" id="CHEBI:29035"/>
        <label>1</label>
    </ligand>
</feature>
<dbReference type="SUPFAM" id="SSF52768">
    <property type="entry name" value="Arginase/deacetylase"/>
    <property type="match status" value="1"/>
</dbReference>
<dbReference type="PRINTS" id="PR00116">
    <property type="entry name" value="ARGINASE"/>
</dbReference>
<dbReference type="PROSITE" id="PS51409">
    <property type="entry name" value="ARGINASE_2"/>
    <property type="match status" value="1"/>
</dbReference>
<dbReference type="InterPro" id="IPR006035">
    <property type="entry name" value="Ureohydrolase"/>
</dbReference>
<dbReference type="RefSeq" id="WP_136930152.1">
    <property type="nucleotide sequence ID" value="NZ_SSMQ01000016.1"/>
</dbReference>
<evidence type="ECO:0000256" key="3">
    <source>
        <dbReference type="PIRSR" id="PIRSR036979-1"/>
    </source>
</evidence>
<protein>
    <submittedName>
        <fullName evidence="5">Arginase</fullName>
    </submittedName>
</protein>
<feature type="binding site" evidence="3">
    <location>
        <position position="149"/>
    </location>
    <ligand>
        <name>Mn(2+)</name>
        <dbReference type="ChEBI" id="CHEBI:29035"/>
        <label>1</label>
    </ligand>
</feature>
<keyword evidence="6" id="KW-1185">Reference proteome</keyword>
<dbReference type="PANTHER" id="PTHR11358:SF26">
    <property type="entry name" value="GUANIDINO ACID HYDROLASE, MITOCHONDRIAL"/>
    <property type="match status" value="1"/>
</dbReference>
<feature type="binding site" evidence="3">
    <location>
        <position position="268"/>
    </location>
    <ligand>
        <name>Mn(2+)</name>
        <dbReference type="ChEBI" id="CHEBI:29035"/>
        <label>1</label>
    </ligand>
</feature>
<feature type="binding site" evidence="3">
    <location>
        <position position="266"/>
    </location>
    <ligand>
        <name>Mn(2+)</name>
        <dbReference type="ChEBI" id="CHEBI:29035"/>
        <label>1</label>
    </ligand>
</feature>
<comment type="cofactor">
    <cofactor evidence="3">
        <name>Mn(2+)</name>
        <dbReference type="ChEBI" id="CHEBI:29035"/>
    </cofactor>
    <text evidence="3">Binds 2 manganese ions per subunit.</text>
</comment>
<dbReference type="Pfam" id="PF00491">
    <property type="entry name" value="Arginase"/>
    <property type="match status" value="1"/>
</dbReference>
<dbReference type="Gene3D" id="3.40.800.10">
    <property type="entry name" value="Ureohydrolase domain"/>
    <property type="match status" value="1"/>
</dbReference>
<reference evidence="5 6" key="1">
    <citation type="submission" date="2019-04" db="EMBL/GenBank/DDBJ databases">
        <authorList>
            <person name="Li Y."/>
            <person name="Wang J."/>
        </authorList>
    </citation>
    <scope>NUCLEOTIDE SEQUENCE [LARGE SCALE GENOMIC DNA]</scope>
    <source>
        <strain evidence="5 6">DSM 14668</strain>
    </source>
</reference>
<organism evidence="5 6">
    <name type="scientific">Polyangium fumosum</name>
    <dbReference type="NCBI Taxonomy" id="889272"/>
    <lineage>
        <taxon>Bacteria</taxon>
        <taxon>Pseudomonadati</taxon>
        <taxon>Myxococcota</taxon>
        <taxon>Polyangia</taxon>
        <taxon>Polyangiales</taxon>
        <taxon>Polyangiaceae</taxon>
        <taxon>Polyangium</taxon>
    </lineage>
</organism>
<dbReference type="EMBL" id="SSMQ01000016">
    <property type="protein sequence ID" value="TKD07556.1"/>
    <property type="molecule type" value="Genomic_DNA"/>
</dbReference>
<feature type="binding site" evidence="3">
    <location>
        <position position="174"/>
    </location>
    <ligand>
        <name>Mn(2+)</name>
        <dbReference type="ChEBI" id="CHEBI:29035"/>
        <label>1</label>
    </ligand>
</feature>
<gene>
    <name evidence="5" type="ORF">E8A74_17455</name>
</gene>
<evidence type="ECO:0000256" key="1">
    <source>
        <dbReference type="ARBA" id="ARBA00022723"/>
    </source>
</evidence>
<dbReference type="GO" id="GO:0008783">
    <property type="term" value="F:agmatinase activity"/>
    <property type="evidence" value="ECO:0007669"/>
    <property type="project" value="TreeGrafter"/>
</dbReference>
<dbReference type="GO" id="GO:0033389">
    <property type="term" value="P:putrescine biosynthetic process from arginine, via agmatine"/>
    <property type="evidence" value="ECO:0007669"/>
    <property type="project" value="TreeGrafter"/>
</dbReference>
<dbReference type="OrthoDB" id="9789727at2"/>
<keyword evidence="1 3" id="KW-0479">Metal-binding</keyword>
<keyword evidence="3" id="KW-0464">Manganese</keyword>
<dbReference type="GO" id="GO:0046872">
    <property type="term" value="F:metal ion binding"/>
    <property type="evidence" value="ECO:0007669"/>
    <property type="project" value="UniProtKB-KW"/>
</dbReference>
<name>A0A4U1JBX5_9BACT</name>
<dbReference type="PANTHER" id="PTHR11358">
    <property type="entry name" value="ARGINASE/AGMATINASE"/>
    <property type="match status" value="1"/>
</dbReference>
<dbReference type="Proteomes" id="UP000309215">
    <property type="component" value="Unassembled WGS sequence"/>
</dbReference>
<dbReference type="InterPro" id="IPR023696">
    <property type="entry name" value="Ureohydrolase_dom_sf"/>
</dbReference>
<dbReference type="PIRSF" id="PIRSF036979">
    <property type="entry name" value="Arginase"/>
    <property type="match status" value="1"/>
</dbReference>
<dbReference type="AlphaFoldDB" id="A0A4U1JBX5"/>
<comment type="similarity">
    <text evidence="4">Belongs to the arginase family.</text>
</comment>